<dbReference type="Proteomes" id="UP000799755">
    <property type="component" value="Unassembled WGS sequence"/>
</dbReference>
<reference evidence="1" key="1">
    <citation type="journal article" date="2020" name="Stud. Mycol.">
        <title>101 Dothideomycetes genomes: a test case for predicting lifestyles and emergence of pathogens.</title>
        <authorList>
            <person name="Haridas S."/>
            <person name="Albert R."/>
            <person name="Binder M."/>
            <person name="Bloem J."/>
            <person name="Labutti K."/>
            <person name="Salamov A."/>
            <person name="Andreopoulos B."/>
            <person name="Baker S."/>
            <person name="Barry K."/>
            <person name="Bills G."/>
            <person name="Bluhm B."/>
            <person name="Cannon C."/>
            <person name="Castanera R."/>
            <person name="Culley D."/>
            <person name="Daum C."/>
            <person name="Ezra D."/>
            <person name="Gonzalez J."/>
            <person name="Henrissat B."/>
            <person name="Kuo A."/>
            <person name="Liang C."/>
            <person name="Lipzen A."/>
            <person name="Lutzoni F."/>
            <person name="Magnuson J."/>
            <person name="Mondo S."/>
            <person name="Nolan M."/>
            <person name="Ohm R."/>
            <person name="Pangilinan J."/>
            <person name="Park H.-J."/>
            <person name="Ramirez L."/>
            <person name="Alfaro M."/>
            <person name="Sun H."/>
            <person name="Tritt A."/>
            <person name="Yoshinaga Y."/>
            <person name="Zwiers L.-H."/>
            <person name="Turgeon B."/>
            <person name="Goodwin S."/>
            <person name="Spatafora J."/>
            <person name="Crous P."/>
            <person name="Grigoriev I."/>
        </authorList>
    </citation>
    <scope>NUCLEOTIDE SEQUENCE</scope>
    <source>
        <strain evidence="1">ATCC 200398</strain>
    </source>
</reference>
<protein>
    <submittedName>
        <fullName evidence="1">Uncharacterized protein</fullName>
    </submittedName>
</protein>
<organism evidence="1 2">
    <name type="scientific">Lindgomyces ingoldianus</name>
    <dbReference type="NCBI Taxonomy" id="673940"/>
    <lineage>
        <taxon>Eukaryota</taxon>
        <taxon>Fungi</taxon>
        <taxon>Dikarya</taxon>
        <taxon>Ascomycota</taxon>
        <taxon>Pezizomycotina</taxon>
        <taxon>Dothideomycetes</taxon>
        <taxon>Pleosporomycetidae</taxon>
        <taxon>Pleosporales</taxon>
        <taxon>Lindgomycetaceae</taxon>
        <taxon>Lindgomyces</taxon>
    </lineage>
</organism>
<evidence type="ECO:0000313" key="1">
    <source>
        <dbReference type="EMBL" id="KAF2475804.1"/>
    </source>
</evidence>
<name>A0ACB6R902_9PLEO</name>
<gene>
    <name evidence="1" type="ORF">BDR25DRAFT_331549</name>
</gene>
<proteinExistence type="predicted"/>
<dbReference type="EMBL" id="MU003495">
    <property type="protein sequence ID" value="KAF2475804.1"/>
    <property type="molecule type" value="Genomic_DNA"/>
</dbReference>
<accession>A0ACB6R902</accession>
<keyword evidence="2" id="KW-1185">Reference proteome</keyword>
<comment type="caution">
    <text evidence="1">The sequence shown here is derived from an EMBL/GenBank/DDBJ whole genome shotgun (WGS) entry which is preliminary data.</text>
</comment>
<sequence>MATSIFHRKRDLVYLVFFLIHLPVMLAFDLTSFYPTSIKPAWMPQVRAWYYNTYGDRFFSEPPSWFTLYTLLELTYHLPLTLWAIPALLRNDPRIPLHLLIFGLQTTITTLTCMAEMLSWEELNEKQRGVQGLGGMYGGYLGLGWRMWKENSSWVMAGRRANFSIGVFMAVDCYARLDQLLSKTKGIEPVTKKEL</sequence>
<evidence type="ECO:0000313" key="2">
    <source>
        <dbReference type="Proteomes" id="UP000799755"/>
    </source>
</evidence>